<dbReference type="SMART" id="SM00418">
    <property type="entry name" value="HTH_ARSR"/>
    <property type="match status" value="1"/>
</dbReference>
<dbReference type="InterPro" id="IPR036390">
    <property type="entry name" value="WH_DNA-bd_sf"/>
</dbReference>
<keyword evidence="3" id="KW-0804">Transcription</keyword>
<dbReference type="GO" id="GO:0003677">
    <property type="term" value="F:DNA binding"/>
    <property type="evidence" value="ECO:0007669"/>
    <property type="project" value="UniProtKB-KW"/>
</dbReference>
<dbReference type="PRINTS" id="PR00778">
    <property type="entry name" value="HTHARSR"/>
</dbReference>
<dbReference type="NCBIfam" id="NF033788">
    <property type="entry name" value="HTH_metalloreg"/>
    <property type="match status" value="1"/>
</dbReference>
<keyword evidence="2" id="KW-0238">DNA-binding</keyword>
<feature type="region of interest" description="Disordered" evidence="4">
    <location>
        <begin position="89"/>
        <end position="138"/>
    </location>
</feature>
<evidence type="ECO:0000256" key="1">
    <source>
        <dbReference type="ARBA" id="ARBA00023015"/>
    </source>
</evidence>
<dbReference type="CDD" id="cd00090">
    <property type="entry name" value="HTH_ARSR"/>
    <property type="match status" value="1"/>
</dbReference>
<evidence type="ECO:0000256" key="3">
    <source>
        <dbReference type="ARBA" id="ARBA00023163"/>
    </source>
</evidence>
<dbReference type="Proteomes" id="UP000541470">
    <property type="component" value="Unassembled WGS sequence"/>
</dbReference>
<dbReference type="InterPro" id="IPR036388">
    <property type="entry name" value="WH-like_DNA-bd_sf"/>
</dbReference>
<dbReference type="InterPro" id="IPR051081">
    <property type="entry name" value="HTH_MetalResp_TranReg"/>
</dbReference>
<organism evidence="6 7">
    <name type="scientific">Rhizobium terricola</name>
    <dbReference type="NCBI Taxonomy" id="2728849"/>
    <lineage>
        <taxon>Bacteria</taxon>
        <taxon>Pseudomonadati</taxon>
        <taxon>Pseudomonadota</taxon>
        <taxon>Alphaproteobacteria</taxon>
        <taxon>Hyphomicrobiales</taxon>
        <taxon>Rhizobiaceae</taxon>
        <taxon>Rhizobium/Agrobacterium group</taxon>
        <taxon>Rhizobium</taxon>
    </lineage>
</organism>
<comment type="caution">
    <text evidence="6">The sequence shown here is derived from an EMBL/GenBank/DDBJ whole genome shotgun (WGS) entry which is preliminary data.</text>
</comment>
<keyword evidence="7" id="KW-1185">Reference proteome</keyword>
<gene>
    <name evidence="6" type="ORF">HHL25_03700</name>
</gene>
<sequence length="138" mass="14756">MTRATQQVFHALAAPPRREILKHLAASGLTAGEISSRFDMAKPSISQHLTILETAGLISREKRGQFVHYALVRQTLADVLTGFMGDVGALPPAPELAPAPDDASSEPAKPTRKAKAATTADPDEAPEEKPLPTQMSMF</sequence>
<dbReference type="Gene3D" id="1.10.10.10">
    <property type="entry name" value="Winged helix-like DNA-binding domain superfamily/Winged helix DNA-binding domain"/>
    <property type="match status" value="1"/>
</dbReference>
<evidence type="ECO:0000313" key="7">
    <source>
        <dbReference type="Proteomes" id="UP000541470"/>
    </source>
</evidence>
<evidence type="ECO:0000256" key="2">
    <source>
        <dbReference type="ARBA" id="ARBA00023125"/>
    </source>
</evidence>
<name>A0A7Y0ATH4_9HYPH</name>
<dbReference type="InterPro" id="IPR001845">
    <property type="entry name" value="HTH_ArsR_DNA-bd_dom"/>
</dbReference>
<dbReference type="InterPro" id="IPR011991">
    <property type="entry name" value="ArsR-like_HTH"/>
</dbReference>
<evidence type="ECO:0000259" key="5">
    <source>
        <dbReference type="PROSITE" id="PS50987"/>
    </source>
</evidence>
<protein>
    <submittedName>
        <fullName evidence="6">Winged helix-turn-helix transcriptional regulator</fullName>
    </submittedName>
</protein>
<dbReference type="PROSITE" id="PS50987">
    <property type="entry name" value="HTH_ARSR_2"/>
    <property type="match status" value="1"/>
</dbReference>
<feature type="compositionally biased region" description="Low complexity" evidence="4">
    <location>
        <begin position="98"/>
        <end position="108"/>
    </location>
</feature>
<dbReference type="Pfam" id="PF01022">
    <property type="entry name" value="HTH_5"/>
    <property type="match status" value="1"/>
</dbReference>
<reference evidence="6 7" key="1">
    <citation type="submission" date="2020-04" db="EMBL/GenBank/DDBJ databases">
        <title>Rhizobium sp. S-51 isolated from soil.</title>
        <authorList>
            <person name="Dahal R.H."/>
        </authorList>
    </citation>
    <scope>NUCLEOTIDE SEQUENCE [LARGE SCALE GENOMIC DNA]</scope>
    <source>
        <strain evidence="6 7">S-51</strain>
    </source>
</reference>
<evidence type="ECO:0000313" key="6">
    <source>
        <dbReference type="EMBL" id="NML73225.1"/>
    </source>
</evidence>
<keyword evidence="1" id="KW-0805">Transcription regulation</keyword>
<dbReference type="SUPFAM" id="SSF46785">
    <property type="entry name" value="Winged helix' DNA-binding domain"/>
    <property type="match status" value="1"/>
</dbReference>
<feature type="domain" description="HTH arsR-type" evidence="5">
    <location>
        <begin position="1"/>
        <end position="91"/>
    </location>
</feature>
<proteinExistence type="predicted"/>
<dbReference type="AlphaFoldDB" id="A0A7Y0ATH4"/>
<evidence type="ECO:0000256" key="4">
    <source>
        <dbReference type="SAM" id="MobiDB-lite"/>
    </source>
</evidence>
<dbReference type="GO" id="GO:0003700">
    <property type="term" value="F:DNA-binding transcription factor activity"/>
    <property type="evidence" value="ECO:0007669"/>
    <property type="project" value="InterPro"/>
</dbReference>
<dbReference type="EMBL" id="JABBGK010000001">
    <property type="protein sequence ID" value="NML73225.1"/>
    <property type="molecule type" value="Genomic_DNA"/>
</dbReference>
<dbReference type="PANTHER" id="PTHR33154:SF33">
    <property type="entry name" value="TRANSCRIPTIONAL REPRESSOR SDPR"/>
    <property type="match status" value="1"/>
</dbReference>
<accession>A0A7Y0ATH4</accession>
<dbReference type="PANTHER" id="PTHR33154">
    <property type="entry name" value="TRANSCRIPTIONAL REGULATOR, ARSR FAMILY"/>
    <property type="match status" value="1"/>
</dbReference>